<evidence type="ECO:0000256" key="1">
    <source>
        <dbReference type="ARBA" id="ARBA00004370"/>
    </source>
</evidence>
<keyword evidence="9" id="KW-1185">Reference proteome</keyword>
<dbReference type="AlphaFoldDB" id="A0AAN9XZN0"/>
<dbReference type="InterPro" id="IPR006968">
    <property type="entry name" value="RUS_fam"/>
</dbReference>
<dbReference type="InterPro" id="IPR055412">
    <property type="entry name" value="UVB_sens_C"/>
</dbReference>
<dbReference type="PANTHER" id="PTHR12770">
    <property type="entry name" value="RUS1 FAMILY PROTEIN C16ORF58"/>
    <property type="match status" value="1"/>
</dbReference>
<dbReference type="PANTHER" id="PTHR12770:SF31">
    <property type="entry name" value="RUS FAMILY MEMBER 1"/>
    <property type="match status" value="1"/>
</dbReference>
<keyword evidence="3" id="KW-0812">Transmembrane</keyword>
<evidence type="ECO:0000256" key="4">
    <source>
        <dbReference type="ARBA" id="ARBA00022989"/>
    </source>
</evidence>
<protein>
    <submittedName>
        <fullName evidence="8">Uncharacterized protein</fullName>
    </submittedName>
</protein>
<dbReference type="Pfam" id="PF24160">
    <property type="entry name" value="UVB_sens_C"/>
    <property type="match status" value="1"/>
</dbReference>
<reference evidence="8 9" key="1">
    <citation type="submission" date="2024-03" db="EMBL/GenBank/DDBJ databases">
        <title>Adaptation during the transition from Ophiocordyceps entomopathogen to insect associate is accompanied by gene loss and intensified selection.</title>
        <authorList>
            <person name="Ward C.M."/>
            <person name="Onetto C.A."/>
            <person name="Borneman A.R."/>
        </authorList>
    </citation>
    <scope>NUCLEOTIDE SEQUENCE [LARGE SCALE GENOMIC DNA]</scope>
    <source>
        <strain evidence="8">AWRI1</strain>
        <tissue evidence="8">Single Adult Female</tissue>
    </source>
</reference>
<gene>
    <name evidence="8" type="ORF">V9T40_012962</name>
</gene>
<comment type="subcellular location">
    <subcellularLocation>
        <location evidence="1">Membrane</location>
    </subcellularLocation>
</comment>
<evidence type="ECO:0000313" key="8">
    <source>
        <dbReference type="EMBL" id="KAK7576676.1"/>
    </source>
</evidence>
<evidence type="ECO:0000313" key="9">
    <source>
        <dbReference type="Proteomes" id="UP001367676"/>
    </source>
</evidence>
<evidence type="ECO:0000256" key="2">
    <source>
        <dbReference type="ARBA" id="ARBA00007558"/>
    </source>
</evidence>
<dbReference type="InterPro" id="IPR054549">
    <property type="entry name" value="UVB_sens_RUS_dom"/>
</dbReference>
<organism evidence="8 9">
    <name type="scientific">Parthenolecanium corni</name>
    <dbReference type="NCBI Taxonomy" id="536013"/>
    <lineage>
        <taxon>Eukaryota</taxon>
        <taxon>Metazoa</taxon>
        <taxon>Ecdysozoa</taxon>
        <taxon>Arthropoda</taxon>
        <taxon>Hexapoda</taxon>
        <taxon>Insecta</taxon>
        <taxon>Pterygota</taxon>
        <taxon>Neoptera</taxon>
        <taxon>Paraneoptera</taxon>
        <taxon>Hemiptera</taxon>
        <taxon>Sternorrhyncha</taxon>
        <taxon>Coccoidea</taxon>
        <taxon>Coccidae</taxon>
        <taxon>Parthenolecanium</taxon>
    </lineage>
</organism>
<dbReference type="Proteomes" id="UP001367676">
    <property type="component" value="Unassembled WGS sequence"/>
</dbReference>
<dbReference type="GO" id="GO:0016020">
    <property type="term" value="C:membrane"/>
    <property type="evidence" value="ECO:0007669"/>
    <property type="project" value="UniProtKB-SubCell"/>
</dbReference>
<keyword evidence="4" id="KW-1133">Transmembrane helix</keyword>
<sequence>MAYERLLDDEELLAEEKRPNATYLFVRRNSNLSVSLKNTIGARSLSVAFVKKILQDVFLPRGYPSSVSSDYMDYQIWDTVQAFVSTINGTLTTHAILKGVGVGDQEATALAATVTWILKDGTGMIGRIGFAWWKGYSLDTDCKKWRLVADFTNDIAMCFELLLGFVWFKNYGPIILCISTGMKAIVGVAGGATRAAITQHQAIHGNMGDVSAKDGSQETCVNLVASFLGVFILSFIEDKYWCLWTLFFFNVFWHLFANYKAVKSLNIHTINGARFLLVVKHFLEYNIVCSPKVINQEENVILGFGISDRELTSRKINLGCSLKQIVETGRHNLDFTLKNLRRTYISFPYVILHDLKTINVVLQENISDEDIIKAYFHALILGVILNDSLRLKKSFNPHNDFHSLIEKSNSSELCDFYVNDFVLKKWPELSTNLIRNGWQLNVHQLAVDEFRVKWC</sequence>
<evidence type="ECO:0000256" key="3">
    <source>
        <dbReference type="ARBA" id="ARBA00022692"/>
    </source>
</evidence>
<feature type="domain" description="Protein root UVB sensitive/RUS" evidence="6">
    <location>
        <begin position="51"/>
        <end position="284"/>
    </location>
</feature>
<accession>A0AAN9XZN0</accession>
<comment type="similarity">
    <text evidence="2">Belongs to the RUS1 family.</text>
</comment>
<dbReference type="Pfam" id="PF04884">
    <property type="entry name" value="UVB_sens_prot"/>
    <property type="match status" value="1"/>
</dbReference>
<evidence type="ECO:0000256" key="5">
    <source>
        <dbReference type="ARBA" id="ARBA00023136"/>
    </source>
</evidence>
<keyword evidence="5" id="KW-0472">Membrane</keyword>
<feature type="domain" description="Root UVB sensitive protein C-terminal" evidence="7">
    <location>
        <begin position="288"/>
        <end position="454"/>
    </location>
</feature>
<evidence type="ECO:0000259" key="7">
    <source>
        <dbReference type="Pfam" id="PF24160"/>
    </source>
</evidence>
<proteinExistence type="inferred from homology"/>
<dbReference type="EMBL" id="JBBCAQ010000036">
    <property type="protein sequence ID" value="KAK7576676.1"/>
    <property type="molecule type" value="Genomic_DNA"/>
</dbReference>
<comment type="caution">
    <text evidence="8">The sequence shown here is derived from an EMBL/GenBank/DDBJ whole genome shotgun (WGS) entry which is preliminary data.</text>
</comment>
<name>A0AAN9XZN0_9HEMI</name>
<evidence type="ECO:0000259" key="6">
    <source>
        <dbReference type="Pfam" id="PF04884"/>
    </source>
</evidence>